<accession>A0A8T2RAZ9</accession>
<protein>
    <recommendedName>
        <fullName evidence="1">UspA domain-containing protein</fullName>
    </recommendedName>
</protein>
<evidence type="ECO:0000259" key="1">
    <source>
        <dbReference type="Pfam" id="PF00582"/>
    </source>
</evidence>
<gene>
    <name evidence="2" type="ORF">KP509_28G005900</name>
</gene>
<organism evidence="2 3">
    <name type="scientific">Ceratopteris richardii</name>
    <name type="common">Triangle waterfern</name>
    <dbReference type="NCBI Taxonomy" id="49495"/>
    <lineage>
        <taxon>Eukaryota</taxon>
        <taxon>Viridiplantae</taxon>
        <taxon>Streptophyta</taxon>
        <taxon>Embryophyta</taxon>
        <taxon>Tracheophyta</taxon>
        <taxon>Polypodiopsida</taxon>
        <taxon>Polypodiidae</taxon>
        <taxon>Polypodiales</taxon>
        <taxon>Pteridineae</taxon>
        <taxon>Pteridaceae</taxon>
        <taxon>Parkerioideae</taxon>
        <taxon>Ceratopteris</taxon>
    </lineage>
</organism>
<dbReference type="PANTHER" id="PTHR31964:SF113">
    <property type="entry name" value="USPA DOMAIN-CONTAINING PROTEIN"/>
    <property type="match status" value="1"/>
</dbReference>
<dbReference type="Proteomes" id="UP000825935">
    <property type="component" value="Chromosome 28"/>
</dbReference>
<dbReference type="AlphaFoldDB" id="A0A8T2RAZ9"/>
<dbReference type="CDD" id="cd23659">
    <property type="entry name" value="USP_At3g01520-like"/>
    <property type="match status" value="1"/>
</dbReference>
<dbReference type="InterPro" id="IPR006016">
    <property type="entry name" value="UspA"/>
</dbReference>
<name>A0A8T2RAZ9_CERRI</name>
<dbReference type="Gene3D" id="3.40.50.620">
    <property type="entry name" value="HUPs"/>
    <property type="match status" value="1"/>
</dbReference>
<dbReference type="PANTHER" id="PTHR31964">
    <property type="entry name" value="ADENINE NUCLEOTIDE ALPHA HYDROLASES-LIKE SUPERFAMILY PROTEIN"/>
    <property type="match status" value="1"/>
</dbReference>
<evidence type="ECO:0000313" key="2">
    <source>
        <dbReference type="EMBL" id="KAH7292971.1"/>
    </source>
</evidence>
<dbReference type="InterPro" id="IPR014729">
    <property type="entry name" value="Rossmann-like_a/b/a_fold"/>
</dbReference>
<proteinExistence type="predicted"/>
<sequence length="177" mass="19448">MHVKEAMDTEGTEDPHHDGRCKTIVVALDKSDESFHALQWALETLTFDASDQLVLVHARTTPSSKASGFNGAVYVLGSEMVLSMEKSHEREIKAFMDKALELCNEKQVKTATHVEFGDPRDVICEQIEKLNANMLVIGSHGYGAVKRALLGSVSDYCAHHVKCPIVIVKKPKEDGSA</sequence>
<evidence type="ECO:0000313" key="3">
    <source>
        <dbReference type="Proteomes" id="UP000825935"/>
    </source>
</evidence>
<reference evidence="2" key="1">
    <citation type="submission" date="2021-08" db="EMBL/GenBank/DDBJ databases">
        <title>WGS assembly of Ceratopteris richardii.</title>
        <authorList>
            <person name="Marchant D.B."/>
            <person name="Chen G."/>
            <person name="Jenkins J."/>
            <person name="Shu S."/>
            <person name="Leebens-Mack J."/>
            <person name="Grimwood J."/>
            <person name="Schmutz J."/>
            <person name="Soltis P."/>
            <person name="Soltis D."/>
            <person name="Chen Z.-H."/>
        </authorList>
    </citation>
    <scope>NUCLEOTIDE SEQUENCE</scope>
    <source>
        <strain evidence="2">Whitten #5841</strain>
        <tissue evidence="2">Leaf</tissue>
    </source>
</reference>
<dbReference type="OrthoDB" id="843225at2759"/>
<dbReference type="EMBL" id="CM035433">
    <property type="protein sequence ID" value="KAH7292971.1"/>
    <property type="molecule type" value="Genomic_DNA"/>
</dbReference>
<dbReference type="OMA" id="HIRRPND"/>
<keyword evidence="3" id="KW-1185">Reference proteome</keyword>
<dbReference type="PRINTS" id="PR01438">
    <property type="entry name" value="UNVRSLSTRESS"/>
</dbReference>
<dbReference type="SUPFAM" id="SSF52402">
    <property type="entry name" value="Adenine nucleotide alpha hydrolases-like"/>
    <property type="match status" value="1"/>
</dbReference>
<dbReference type="Pfam" id="PF00582">
    <property type="entry name" value="Usp"/>
    <property type="match status" value="1"/>
</dbReference>
<feature type="domain" description="UspA" evidence="1">
    <location>
        <begin position="22"/>
        <end position="169"/>
    </location>
</feature>
<dbReference type="InterPro" id="IPR006015">
    <property type="entry name" value="Universal_stress_UspA"/>
</dbReference>
<comment type="caution">
    <text evidence="2">The sequence shown here is derived from an EMBL/GenBank/DDBJ whole genome shotgun (WGS) entry which is preliminary data.</text>
</comment>